<organism evidence="1 2">
    <name type="scientific">Canavalia gladiata</name>
    <name type="common">Sword bean</name>
    <name type="synonym">Dolichos gladiatus</name>
    <dbReference type="NCBI Taxonomy" id="3824"/>
    <lineage>
        <taxon>Eukaryota</taxon>
        <taxon>Viridiplantae</taxon>
        <taxon>Streptophyta</taxon>
        <taxon>Embryophyta</taxon>
        <taxon>Tracheophyta</taxon>
        <taxon>Spermatophyta</taxon>
        <taxon>Magnoliopsida</taxon>
        <taxon>eudicotyledons</taxon>
        <taxon>Gunneridae</taxon>
        <taxon>Pentapetalae</taxon>
        <taxon>rosids</taxon>
        <taxon>fabids</taxon>
        <taxon>Fabales</taxon>
        <taxon>Fabaceae</taxon>
        <taxon>Papilionoideae</taxon>
        <taxon>50 kb inversion clade</taxon>
        <taxon>NPAAA clade</taxon>
        <taxon>indigoferoid/millettioid clade</taxon>
        <taxon>Phaseoleae</taxon>
        <taxon>Canavalia</taxon>
    </lineage>
</organism>
<sequence>MRHRSQGRGILRCKGCKFKSWHEHLTLPNASQGMHPGVIDALVDGAGWLEILKLEVLNEIDHQKEEQGRALQTMVSRIGRNQGSGTSKETSNASHLCIKVVAGVRRMLKTLEAPICMLHGPLSKTYTHAVGHMLPT</sequence>
<evidence type="ECO:0000313" key="2">
    <source>
        <dbReference type="Proteomes" id="UP001367508"/>
    </source>
</evidence>
<keyword evidence="2" id="KW-1185">Reference proteome</keyword>
<dbReference type="AlphaFoldDB" id="A0AAN9PX44"/>
<comment type="caution">
    <text evidence="1">The sequence shown here is derived from an EMBL/GenBank/DDBJ whole genome shotgun (WGS) entry which is preliminary data.</text>
</comment>
<gene>
    <name evidence="1" type="ORF">VNO77_37415</name>
</gene>
<reference evidence="1 2" key="1">
    <citation type="submission" date="2024-01" db="EMBL/GenBank/DDBJ databases">
        <title>The genomes of 5 underutilized Papilionoideae crops provide insights into root nodulation and disease resistanc.</title>
        <authorList>
            <person name="Jiang F."/>
        </authorList>
    </citation>
    <scope>NUCLEOTIDE SEQUENCE [LARGE SCALE GENOMIC DNA]</scope>
    <source>
        <strain evidence="1">LVBAO_FW01</strain>
        <tissue evidence="1">Leaves</tissue>
    </source>
</reference>
<accession>A0AAN9PX44</accession>
<dbReference type="Proteomes" id="UP001367508">
    <property type="component" value="Unassembled WGS sequence"/>
</dbReference>
<protein>
    <submittedName>
        <fullName evidence="1">Uncharacterized protein</fullName>
    </submittedName>
</protein>
<evidence type="ECO:0000313" key="1">
    <source>
        <dbReference type="EMBL" id="KAK7313054.1"/>
    </source>
</evidence>
<name>A0AAN9PX44_CANGL</name>
<proteinExistence type="predicted"/>
<dbReference type="EMBL" id="JAYMYQ010000009">
    <property type="protein sequence ID" value="KAK7313054.1"/>
    <property type="molecule type" value="Genomic_DNA"/>
</dbReference>